<evidence type="ECO:0000256" key="3">
    <source>
        <dbReference type="ARBA" id="ARBA00022475"/>
    </source>
</evidence>
<dbReference type="InterPro" id="IPR050366">
    <property type="entry name" value="BP-dependent_transpt_permease"/>
</dbReference>
<keyword evidence="8 9" id="KW-0472">Membrane</keyword>
<name>A0ABU1F7E1_9RHOB</name>
<evidence type="ECO:0000259" key="10">
    <source>
        <dbReference type="PROSITE" id="PS50928"/>
    </source>
</evidence>
<feature type="transmembrane region" description="Helical" evidence="9">
    <location>
        <begin position="80"/>
        <end position="106"/>
    </location>
</feature>
<dbReference type="PROSITE" id="PS50928">
    <property type="entry name" value="ABC_TM1"/>
    <property type="match status" value="1"/>
</dbReference>
<keyword evidence="3" id="KW-1003">Cell membrane</keyword>
<feature type="transmembrane region" description="Helical" evidence="9">
    <location>
        <begin position="126"/>
        <end position="156"/>
    </location>
</feature>
<feature type="transmembrane region" description="Helical" evidence="9">
    <location>
        <begin position="243"/>
        <end position="266"/>
    </location>
</feature>
<proteinExistence type="inferred from homology"/>
<dbReference type="Proteomes" id="UP001247754">
    <property type="component" value="Unassembled WGS sequence"/>
</dbReference>
<evidence type="ECO:0000313" key="11">
    <source>
        <dbReference type="EMBL" id="MDR5652568.1"/>
    </source>
</evidence>
<dbReference type="EMBL" id="JAVKPH010000007">
    <property type="protein sequence ID" value="MDR5652568.1"/>
    <property type="molecule type" value="Genomic_DNA"/>
</dbReference>
<dbReference type="Pfam" id="PF00528">
    <property type="entry name" value="BPD_transp_1"/>
    <property type="match status" value="1"/>
</dbReference>
<keyword evidence="12" id="KW-1185">Reference proteome</keyword>
<dbReference type="Gene3D" id="1.10.3720.10">
    <property type="entry name" value="MetI-like"/>
    <property type="match status" value="1"/>
</dbReference>
<evidence type="ECO:0000256" key="2">
    <source>
        <dbReference type="ARBA" id="ARBA00022448"/>
    </source>
</evidence>
<evidence type="ECO:0000256" key="8">
    <source>
        <dbReference type="ARBA" id="ARBA00023136"/>
    </source>
</evidence>
<accession>A0ABU1F7E1</accession>
<evidence type="ECO:0000313" key="12">
    <source>
        <dbReference type="Proteomes" id="UP001247754"/>
    </source>
</evidence>
<feature type="domain" description="ABC transmembrane type-1" evidence="10">
    <location>
        <begin position="78"/>
        <end position="266"/>
    </location>
</feature>
<sequence>MTATPSKLRLFLRRPSGIMGLALLAAIAAMALVAGYVFPEGPTRMVSRPLLWPGERPGLPFGTDRMGSDIMAGIMYGARASILVGLAAAAVSIVVGTLVGAVSGYYRGWADDVLMRVTDAVQTIPSFLAAVVIVGVIGPSLTTVIISISIVSWPIIARLVRAEFLRLRNYDFVHSCRIIGMSDARIILTQILPNCLSSIVVASSVLVATAIIVEAGLSFLGLGDPNVISWGSMIGAGRSVLRAAWYITLIPAGFVVVTVLSINLIGDALNDALNPRLRER</sequence>
<reference evidence="11 12" key="1">
    <citation type="submission" date="2023-09" db="EMBL/GenBank/DDBJ databases">
        <title>Xinfangfangia sedmenti sp. nov., isolated the sedment.</title>
        <authorList>
            <person name="Xu L."/>
        </authorList>
    </citation>
    <scope>NUCLEOTIDE SEQUENCE [LARGE SCALE GENOMIC DNA]</scope>
    <source>
        <strain evidence="11 12">LG-4</strain>
    </source>
</reference>
<comment type="caution">
    <text evidence="11">The sequence shown here is derived from an EMBL/GenBank/DDBJ whole genome shotgun (WGS) entry which is preliminary data.</text>
</comment>
<evidence type="ECO:0000256" key="6">
    <source>
        <dbReference type="ARBA" id="ARBA00022927"/>
    </source>
</evidence>
<keyword evidence="2 9" id="KW-0813">Transport</keyword>
<evidence type="ECO:0000256" key="7">
    <source>
        <dbReference type="ARBA" id="ARBA00022989"/>
    </source>
</evidence>
<gene>
    <name evidence="11" type="ORF">RGD00_08135</name>
</gene>
<keyword evidence="5" id="KW-0571">Peptide transport</keyword>
<evidence type="ECO:0000256" key="1">
    <source>
        <dbReference type="ARBA" id="ARBA00004651"/>
    </source>
</evidence>
<evidence type="ECO:0000256" key="5">
    <source>
        <dbReference type="ARBA" id="ARBA00022856"/>
    </source>
</evidence>
<organism evidence="11 12">
    <name type="scientific">Ruixingdingia sedimenti</name>
    <dbReference type="NCBI Taxonomy" id="3073604"/>
    <lineage>
        <taxon>Bacteria</taxon>
        <taxon>Pseudomonadati</taxon>
        <taxon>Pseudomonadota</taxon>
        <taxon>Alphaproteobacteria</taxon>
        <taxon>Rhodobacterales</taxon>
        <taxon>Paracoccaceae</taxon>
        <taxon>Ruixingdingia</taxon>
    </lineage>
</organism>
<dbReference type="PANTHER" id="PTHR43386:SF1">
    <property type="entry name" value="D,D-DIPEPTIDE TRANSPORT SYSTEM PERMEASE PROTEIN DDPC-RELATED"/>
    <property type="match status" value="1"/>
</dbReference>
<evidence type="ECO:0000256" key="4">
    <source>
        <dbReference type="ARBA" id="ARBA00022692"/>
    </source>
</evidence>
<comment type="similarity">
    <text evidence="9">Belongs to the binding-protein-dependent transport system permease family.</text>
</comment>
<protein>
    <submittedName>
        <fullName evidence="11">ABC transporter permease</fullName>
    </submittedName>
</protein>
<feature type="transmembrane region" description="Helical" evidence="9">
    <location>
        <begin position="18"/>
        <end position="38"/>
    </location>
</feature>
<dbReference type="PANTHER" id="PTHR43386">
    <property type="entry name" value="OLIGOPEPTIDE TRANSPORT SYSTEM PERMEASE PROTEIN APPC"/>
    <property type="match status" value="1"/>
</dbReference>
<evidence type="ECO:0000256" key="9">
    <source>
        <dbReference type="RuleBase" id="RU363032"/>
    </source>
</evidence>
<dbReference type="InterPro" id="IPR035906">
    <property type="entry name" value="MetI-like_sf"/>
</dbReference>
<dbReference type="CDD" id="cd06261">
    <property type="entry name" value="TM_PBP2"/>
    <property type="match status" value="1"/>
</dbReference>
<dbReference type="InterPro" id="IPR000515">
    <property type="entry name" value="MetI-like"/>
</dbReference>
<keyword evidence="6" id="KW-0653">Protein transport</keyword>
<dbReference type="RefSeq" id="WP_310456817.1">
    <property type="nucleotide sequence ID" value="NZ_JAVKPH010000007.1"/>
</dbReference>
<keyword evidence="7 9" id="KW-1133">Transmembrane helix</keyword>
<feature type="transmembrane region" description="Helical" evidence="9">
    <location>
        <begin position="195"/>
        <end position="223"/>
    </location>
</feature>
<keyword evidence="4 9" id="KW-0812">Transmembrane</keyword>
<dbReference type="SUPFAM" id="SSF161098">
    <property type="entry name" value="MetI-like"/>
    <property type="match status" value="1"/>
</dbReference>
<comment type="subcellular location">
    <subcellularLocation>
        <location evidence="1 9">Cell membrane</location>
        <topology evidence="1 9">Multi-pass membrane protein</topology>
    </subcellularLocation>
</comment>